<keyword evidence="1" id="KW-0805">Transcription regulation</keyword>
<dbReference type="Gene3D" id="1.10.10.60">
    <property type="entry name" value="Homeodomain-like"/>
    <property type="match status" value="1"/>
</dbReference>
<dbReference type="Pfam" id="PF01965">
    <property type="entry name" value="DJ-1_PfpI"/>
    <property type="match status" value="1"/>
</dbReference>
<dbReference type="InterPro" id="IPR018060">
    <property type="entry name" value="HTH_AraC"/>
</dbReference>
<comment type="caution">
    <text evidence="4">The sequence shown here is derived from an EMBL/GenBank/DDBJ whole genome shotgun (WGS) entry which is preliminary data.</text>
</comment>
<dbReference type="InterPro" id="IPR052158">
    <property type="entry name" value="INH-QAR"/>
</dbReference>
<dbReference type="RefSeq" id="WP_129244394.1">
    <property type="nucleotide sequence ID" value="NZ_JABZEL010000008.1"/>
</dbReference>
<dbReference type="GO" id="GO:0043565">
    <property type="term" value="F:sequence-specific DNA binding"/>
    <property type="evidence" value="ECO:0007669"/>
    <property type="project" value="InterPro"/>
</dbReference>
<keyword evidence="2" id="KW-0804">Transcription</keyword>
<evidence type="ECO:0000313" key="4">
    <source>
        <dbReference type="EMBL" id="RXS70619.1"/>
    </source>
</evidence>
<dbReference type="Gene3D" id="3.40.50.880">
    <property type="match status" value="1"/>
</dbReference>
<dbReference type="PANTHER" id="PTHR43130">
    <property type="entry name" value="ARAC-FAMILY TRANSCRIPTIONAL REGULATOR"/>
    <property type="match status" value="1"/>
</dbReference>
<dbReference type="InterPro" id="IPR029062">
    <property type="entry name" value="Class_I_gatase-like"/>
</dbReference>
<evidence type="ECO:0000256" key="1">
    <source>
        <dbReference type="ARBA" id="ARBA00023015"/>
    </source>
</evidence>
<reference evidence="4 5" key="1">
    <citation type="submission" date="2019-01" db="EMBL/GenBank/DDBJ databases">
        <title>Draft genome sequences of the type strain Streptomyces sioyaensis DSM 40032 and its novel strain, TM32, a thermotolerant antibiotics-producing actinobacterium.</title>
        <authorList>
            <person name="Nakaew N."/>
            <person name="Lumyong S."/>
            <person name="Sloan W.T."/>
            <person name="Sungthong R."/>
        </authorList>
    </citation>
    <scope>NUCLEOTIDE SEQUENCE [LARGE SCALE GENOMIC DNA]</scope>
    <source>
        <strain evidence="4 5">DSM 40032</strain>
    </source>
</reference>
<evidence type="ECO:0000259" key="3">
    <source>
        <dbReference type="PROSITE" id="PS01124"/>
    </source>
</evidence>
<feature type="domain" description="HTH araC/xylS-type" evidence="3">
    <location>
        <begin position="217"/>
        <end position="315"/>
    </location>
</feature>
<dbReference type="GO" id="GO:0003700">
    <property type="term" value="F:DNA-binding transcription factor activity"/>
    <property type="evidence" value="ECO:0007669"/>
    <property type="project" value="InterPro"/>
</dbReference>
<dbReference type="Proteomes" id="UP000289482">
    <property type="component" value="Unassembled WGS sequence"/>
</dbReference>
<dbReference type="SMART" id="SM00342">
    <property type="entry name" value="HTH_ARAC"/>
    <property type="match status" value="1"/>
</dbReference>
<dbReference type="InterPro" id="IPR009057">
    <property type="entry name" value="Homeodomain-like_sf"/>
</dbReference>
<dbReference type="Pfam" id="PF12833">
    <property type="entry name" value="HTH_18"/>
    <property type="match status" value="1"/>
</dbReference>
<dbReference type="EMBL" id="SDIF01000004">
    <property type="protein sequence ID" value="RXS70619.1"/>
    <property type="molecule type" value="Genomic_DNA"/>
</dbReference>
<proteinExistence type="predicted"/>
<protein>
    <submittedName>
        <fullName evidence="4">Helix-turn-helix domain-containing protein</fullName>
    </submittedName>
</protein>
<sequence length="326" mass="35178">MHRVVVLALDGVIPFELSLASRLFGVATDPDLRPLYEVVTCSLDGKPVRTAADFGVTVERDASALAAADTVVIPASETFAEIVDREALPRRLAEALALIGPDTRIVGICLATYVLAAAGLLDGKAAATHWYHAARFQRLYPRVRLAADVLFVDAGRVLTSAGAASGIDLLLHLIRRDHGSAVATHVARRCVVPPQREGGQAQYVERPMPQSVDAGTSATRAWALDRLHEPLQLADLAGHAGMSRRTFTRRFRAEVGLSPGQWLTQQRVDLARQLLESSDLPVNRIAERVGFGTGATLRHHLHAAIGVSPGAYRRTFQTSTPDVTRS</sequence>
<dbReference type="CDD" id="cd03137">
    <property type="entry name" value="GATase1_AraC_1"/>
    <property type="match status" value="1"/>
</dbReference>
<dbReference type="PANTHER" id="PTHR43130:SF3">
    <property type="entry name" value="HTH-TYPE TRANSCRIPTIONAL REGULATOR RV1931C"/>
    <property type="match status" value="1"/>
</dbReference>
<evidence type="ECO:0000256" key="2">
    <source>
        <dbReference type="ARBA" id="ARBA00023163"/>
    </source>
</evidence>
<gene>
    <name evidence="4" type="ORF">EST54_02170</name>
</gene>
<evidence type="ECO:0000313" key="5">
    <source>
        <dbReference type="Proteomes" id="UP000289482"/>
    </source>
</evidence>
<dbReference type="PROSITE" id="PS01124">
    <property type="entry name" value="HTH_ARAC_FAMILY_2"/>
    <property type="match status" value="1"/>
</dbReference>
<name>A0A4V1NR53_9ACTN</name>
<organism evidence="4 5">
    <name type="scientific">Streptomyces sioyaensis</name>
    <dbReference type="NCBI Taxonomy" id="67364"/>
    <lineage>
        <taxon>Bacteria</taxon>
        <taxon>Bacillati</taxon>
        <taxon>Actinomycetota</taxon>
        <taxon>Actinomycetes</taxon>
        <taxon>Kitasatosporales</taxon>
        <taxon>Streptomycetaceae</taxon>
        <taxon>Streptomyces</taxon>
    </lineage>
</organism>
<dbReference type="SUPFAM" id="SSF46689">
    <property type="entry name" value="Homeodomain-like"/>
    <property type="match status" value="2"/>
</dbReference>
<dbReference type="AlphaFoldDB" id="A0A4V1NR53"/>
<dbReference type="GeneID" id="95776809"/>
<dbReference type="InterPro" id="IPR002818">
    <property type="entry name" value="DJ-1/PfpI"/>
</dbReference>
<keyword evidence="5" id="KW-1185">Reference proteome</keyword>
<accession>A0A4V1NR53</accession>
<dbReference type="SUPFAM" id="SSF52317">
    <property type="entry name" value="Class I glutamine amidotransferase-like"/>
    <property type="match status" value="1"/>
</dbReference>